<gene>
    <name evidence="4" type="ORF">HKW66_Vig0011690</name>
    <name evidence="5" type="ORF">LR48_Vigan01g025600</name>
</gene>
<sequence length="246" mass="27264">MEGQANAKALPPPPGRYVHETYIVQFPKDQVYRVPPRENALFVEQFRKPVTPKKTRSGGCCCCGSRVLLTVALIVVSIVAVVGITLATLYFIFNPTGPAFSVGNLVVNSGGGGGDKNSRSQYRVSLRVNNPNDKLGIHYAAGDVWLFFEGTKVAAGRFPWLDQGQEESSSVIVNMSGPSALFRRVSNSREEPVPLKLEMKLAMRIRIAGIETWLMRSNVFCNFEVSDFGSKTHLFSQDCYTEFKQY</sequence>
<evidence type="ECO:0000256" key="1">
    <source>
        <dbReference type="ARBA" id="ARBA00004370"/>
    </source>
</evidence>
<accession>A0A0L9TJU9</accession>
<feature type="transmembrane region" description="Helical" evidence="3">
    <location>
        <begin position="67"/>
        <end position="93"/>
    </location>
</feature>
<dbReference type="PANTHER" id="PTHR31234">
    <property type="entry name" value="LATE EMBRYOGENESIS ABUNDANT (LEA) HYDROXYPROLINE-RICH GLYCOPROTEIN FAMILY"/>
    <property type="match status" value="1"/>
</dbReference>
<evidence type="ECO:0000256" key="3">
    <source>
        <dbReference type="SAM" id="Phobius"/>
    </source>
</evidence>
<dbReference type="GO" id="GO:0005886">
    <property type="term" value="C:plasma membrane"/>
    <property type="evidence" value="ECO:0007669"/>
    <property type="project" value="TreeGrafter"/>
</dbReference>
<dbReference type="Proteomes" id="UP000053144">
    <property type="component" value="Chromosome 1"/>
</dbReference>
<dbReference type="KEGG" id="var:108325678"/>
<dbReference type="OrthoDB" id="996955at2759"/>
<evidence type="ECO:0000313" key="6">
    <source>
        <dbReference type="Proteomes" id="UP000053144"/>
    </source>
</evidence>
<reference evidence="6" key="1">
    <citation type="journal article" date="2015" name="Proc. Natl. Acad. Sci. U.S.A.">
        <title>Genome sequencing of adzuki bean (Vigna angularis) provides insight into high starch and low fat accumulation and domestication.</title>
        <authorList>
            <person name="Yang K."/>
            <person name="Tian Z."/>
            <person name="Chen C."/>
            <person name="Luo L."/>
            <person name="Zhao B."/>
            <person name="Wang Z."/>
            <person name="Yu L."/>
            <person name="Li Y."/>
            <person name="Sun Y."/>
            <person name="Li W."/>
            <person name="Chen Y."/>
            <person name="Li Y."/>
            <person name="Zhang Y."/>
            <person name="Ai D."/>
            <person name="Zhao J."/>
            <person name="Shang C."/>
            <person name="Ma Y."/>
            <person name="Wu B."/>
            <person name="Wang M."/>
            <person name="Gao L."/>
            <person name="Sun D."/>
            <person name="Zhang P."/>
            <person name="Guo F."/>
            <person name="Wang W."/>
            <person name="Li Y."/>
            <person name="Wang J."/>
            <person name="Varshney R.K."/>
            <person name="Wang J."/>
            <person name="Ling H.Q."/>
            <person name="Wan P."/>
        </authorList>
    </citation>
    <scope>NUCLEOTIDE SEQUENCE</scope>
    <source>
        <strain evidence="6">cv. Jingnong 6</strain>
    </source>
</reference>
<dbReference type="GO" id="GO:0098542">
    <property type="term" value="P:defense response to other organism"/>
    <property type="evidence" value="ECO:0007669"/>
    <property type="project" value="InterPro"/>
</dbReference>
<reference evidence="4 7" key="3">
    <citation type="submission" date="2020-05" db="EMBL/GenBank/DDBJ databases">
        <title>Vigna angularis (adzuki bean) Var. LongXiaoDou No. 4 denovo assembly.</title>
        <authorList>
            <person name="Xiang H."/>
        </authorList>
    </citation>
    <scope>NUCLEOTIDE SEQUENCE [LARGE SCALE GENOMIC DNA]</scope>
    <source>
        <tissue evidence="4">Leaf</tissue>
    </source>
</reference>
<protein>
    <submittedName>
        <fullName evidence="4">NDR1/HIN1-like protein</fullName>
    </submittedName>
</protein>
<reference evidence="5" key="2">
    <citation type="submission" date="2015-02" db="EMBL/GenBank/DDBJ databases">
        <authorList>
            <person name="Chooi Y.-H."/>
        </authorList>
    </citation>
    <scope>NUCLEOTIDE SEQUENCE</scope>
    <source>
        <tissue evidence="5">Seedling</tissue>
    </source>
</reference>
<keyword evidence="2 3" id="KW-0472">Membrane</keyword>
<comment type="subcellular location">
    <subcellularLocation>
        <location evidence="1">Membrane</location>
    </subcellularLocation>
</comment>
<evidence type="ECO:0000313" key="4">
    <source>
        <dbReference type="EMBL" id="KAG2410504.1"/>
    </source>
</evidence>
<evidence type="ECO:0000313" key="7">
    <source>
        <dbReference type="Proteomes" id="UP000743370"/>
    </source>
</evidence>
<dbReference type="Proteomes" id="UP000743370">
    <property type="component" value="Unassembled WGS sequence"/>
</dbReference>
<organism evidence="5 6">
    <name type="scientific">Phaseolus angularis</name>
    <name type="common">Azuki bean</name>
    <name type="synonym">Vigna angularis</name>
    <dbReference type="NCBI Taxonomy" id="3914"/>
    <lineage>
        <taxon>Eukaryota</taxon>
        <taxon>Viridiplantae</taxon>
        <taxon>Streptophyta</taxon>
        <taxon>Embryophyta</taxon>
        <taxon>Tracheophyta</taxon>
        <taxon>Spermatophyta</taxon>
        <taxon>Magnoliopsida</taxon>
        <taxon>eudicotyledons</taxon>
        <taxon>Gunneridae</taxon>
        <taxon>Pentapetalae</taxon>
        <taxon>rosids</taxon>
        <taxon>fabids</taxon>
        <taxon>Fabales</taxon>
        <taxon>Fabaceae</taxon>
        <taxon>Papilionoideae</taxon>
        <taxon>50 kb inversion clade</taxon>
        <taxon>NPAAA clade</taxon>
        <taxon>indigoferoid/millettioid clade</taxon>
        <taxon>Phaseoleae</taxon>
        <taxon>Vigna</taxon>
    </lineage>
</organism>
<dbReference type="STRING" id="3914.A0A0L9TJU9"/>
<keyword evidence="3" id="KW-0812">Transmembrane</keyword>
<keyword evidence="3" id="KW-1133">Transmembrane helix</keyword>
<evidence type="ECO:0000313" key="5">
    <source>
        <dbReference type="EMBL" id="KOM30702.1"/>
    </source>
</evidence>
<proteinExistence type="predicted"/>
<evidence type="ECO:0000256" key="2">
    <source>
        <dbReference type="ARBA" id="ARBA00023136"/>
    </source>
</evidence>
<name>A0A0L9TJU9_PHAAN</name>
<dbReference type="EMBL" id="JABFOF010000001">
    <property type="protein sequence ID" value="KAG2410504.1"/>
    <property type="molecule type" value="Genomic_DNA"/>
</dbReference>
<dbReference type="PANTHER" id="PTHR31234:SF2">
    <property type="entry name" value="OS05G0199100 PROTEIN"/>
    <property type="match status" value="1"/>
</dbReference>
<dbReference type="OMA" id="STWHRPT"/>
<dbReference type="AlphaFoldDB" id="A0A0L9TJU9"/>
<dbReference type="InterPro" id="IPR044839">
    <property type="entry name" value="NDR1-like"/>
</dbReference>
<dbReference type="Gramene" id="KOM30702">
    <property type="protein sequence ID" value="KOM30702"/>
    <property type="gene ID" value="LR48_Vigan01g025600"/>
</dbReference>
<dbReference type="EMBL" id="CM003371">
    <property type="protein sequence ID" value="KOM30702.1"/>
    <property type="molecule type" value="Genomic_DNA"/>
</dbReference>